<name>A0A645DYA2_9ZZZZ</name>
<organism evidence="1">
    <name type="scientific">bioreactor metagenome</name>
    <dbReference type="NCBI Taxonomy" id="1076179"/>
    <lineage>
        <taxon>unclassified sequences</taxon>
        <taxon>metagenomes</taxon>
        <taxon>ecological metagenomes</taxon>
    </lineage>
</organism>
<accession>A0A645DYA2</accession>
<sequence>MGHLCGGMYTGIRPPGNLRLDPLACDRRDSALKHVLYGPAMALRLPALEHISSILDTQHNPYHAHHPITAISPANTKPSRHPMYSCDRCTGACNSPSSINQVRQSCRPPRASST</sequence>
<dbReference type="AlphaFoldDB" id="A0A645DYA2"/>
<dbReference type="EMBL" id="VSSQ01040352">
    <property type="protein sequence ID" value="MPM93573.1"/>
    <property type="molecule type" value="Genomic_DNA"/>
</dbReference>
<reference evidence="1" key="1">
    <citation type="submission" date="2019-08" db="EMBL/GenBank/DDBJ databases">
        <authorList>
            <person name="Kucharzyk K."/>
            <person name="Murdoch R.W."/>
            <person name="Higgins S."/>
            <person name="Loffler F."/>
        </authorList>
    </citation>
    <scope>NUCLEOTIDE SEQUENCE</scope>
</reference>
<comment type="caution">
    <text evidence="1">The sequence shown here is derived from an EMBL/GenBank/DDBJ whole genome shotgun (WGS) entry which is preliminary data.</text>
</comment>
<proteinExistence type="predicted"/>
<gene>
    <name evidence="1" type="ORF">SDC9_140712</name>
</gene>
<evidence type="ECO:0000313" key="1">
    <source>
        <dbReference type="EMBL" id="MPM93573.1"/>
    </source>
</evidence>
<protein>
    <submittedName>
        <fullName evidence="1">Uncharacterized protein</fullName>
    </submittedName>
</protein>